<dbReference type="EMBL" id="CP123495">
    <property type="protein sequence ID" value="WGL94063.1"/>
    <property type="molecule type" value="Genomic_DNA"/>
</dbReference>
<dbReference type="PIRSF" id="PIRSF003299">
    <property type="entry name" value="VirB8_PtlE"/>
    <property type="match status" value="1"/>
</dbReference>
<dbReference type="SUPFAM" id="SSF54427">
    <property type="entry name" value="NTF2-like"/>
    <property type="match status" value="1"/>
</dbReference>
<evidence type="ECO:0000256" key="1">
    <source>
        <dbReference type="ARBA" id="ARBA00004167"/>
    </source>
</evidence>
<keyword evidence="3 5" id="KW-1133">Transmembrane helix</keyword>
<dbReference type="CDD" id="cd16424">
    <property type="entry name" value="VirB8"/>
    <property type="match status" value="1"/>
</dbReference>
<dbReference type="InterPro" id="IPR007430">
    <property type="entry name" value="VirB8"/>
</dbReference>
<keyword evidence="4 5" id="KW-0472">Membrane</keyword>
<organism evidence="7 8">
    <name type="scientific">Arsenophonus nasoniae</name>
    <name type="common">son-killer infecting Nasonia vitripennis</name>
    <dbReference type="NCBI Taxonomy" id="638"/>
    <lineage>
        <taxon>Bacteria</taxon>
        <taxon>Pseudomonadati</taxon>
        <taxon>Pseudomonadota</taxon>
        <taxon>Gammaproteobacteria</taxon>
        <taxon>Enterobacterales</taxon>
        <taxon>Morganellaceae</taxon>
        <taxon>Arsenophonus</taxon>
    </lineage>
</organism>
<gene>
    <name evidence="7" type="ORF">QE207_01605</name>
</gene>
<dbReference type="GO" id="GO:0016020">
    <property type="term" value="C:membrane"/>
    <property type="evidence" value="ECO:0007669"/>
    <property type="project" value="UniProtKB-SubCell"/>
</dbReference>
<evidence type="ECO:0000259" key="6">
    <source>
        <dbReference type="Pfam" id="PF04335"/>
    </source>
</evidence>
<evidence type="ECO:0000313" key="8">
    <source>
        <dbReference type="Proteomes" id="UP001177597"/>
    </source>
</evidence>
<proteinExistence type="predicted"/>
<feature type="transmembrane region" description="Helical" evidence="5">
    <location>
        <begin position="59"/>
        <end position="81"/>
    </location>
</feature>
<geneLocation type="plasmid" evidence="7 8">
    <name>paIh5</name>
</geneLocation>
<feature type="domain" description="Bacterial virulence protein VirB8" evidence="6">
    <location>
        <begin position="41"/>
        <end position="249"/>
    </location>
</feature>
<protein>
    <submittedName>
        <fullName evidence="7">Type IV secretion system protein</fullName>
    </submittedName>
</protein>
<dbReference type="RefSeq" id="WP_280628475.1">
    <property type="nucleotide sequence ID" value="NZ_CP123495.1"/>
</dbReference>
<comment type="subcellular location">
    <subcellularLocation>
        <location evidence="1">Membrane</location>
        <topology evidence="1">Single-pass membrane protein</topology>
    </subcellularLocation>
</comment>
<dbReference type="Pfam" id="PF04335">
    <property type="entry name" value="VirB8"/>
    <property type="match status" value="1"/>
</dbReference>
<evidence type="ECO:0000313" key="7">
    <source>
        <dbReference type="EMBL" id="WGL94063.1"/>
    </source>
</evidence>
<keyword evidence="2 5" id="KW-0812">Transmembrane</keyword>
<reference evidence="7" key="1">
    <citation type="submission" date="2023-04" db="EMBL/GenBank/DDBJ databases">
        <title>Genome dynamics across the evolutionary transition to endosymbiosis.</title>
        <authorList>
            <person name="Siozios S."/>
            <person name="Nadal-Jimenez P."/>
            <person name="Azagi T."/>
            <person name="Sprong H."/>
            <person name="Frost C.L."/>
            <person name="Parratt S.R."/>
            <person name="Taylor G."/>
            <person name="Brettell L."/>
            <person name="Lew K.C."/>
            <person name="Croft L."/>
            <person name="King K.C."/>
            <person name="Brockhurst M.A."/>
            <person name="Hypsa V."/>
            <person name="Novakova E."/>
            <person name="Darby A.C."/>
            <person name="Hurst G.D.D."/>
        </authorList>
    </citation>
    <scope>NUCLEOTIDE SEQUENCE</scope>
    <source>
        <strain evidence="7">AIh</strain>
        <plasmid evidence="7">paIh5</plasmid>
    </source>
</reference>
<evidence type="ECO:0000256" key="2">
    <source>
        <dbReference type="ARBA" id="ARBA00022692"/>
    </source>
</evidence>
<sequence length="256" mass="29053">MVKEIERNIFFEQSKKIASKNAKEKEQDKQTEKRIFAAVKAFEHDRSAELKKSLKTTRLLLGGASLLCVVLGVAIACLAPLKRVEPFLLRVDNSSGYVDVVKPFTTDTVAYDEIISRFFLSRFVSNREAYDWFTIQNMSDNVELMASNAVFSEYNNMITGDFSPLKKLKKANRILVRVKSVTFLDENTAQVRFVKAITDNDGKPTTGYVPTSWIATIKFIYNGKKIKTELQRQINPFGLEVLSYQVDPEVSKNVAN</sequence>
<keyword evidence="7" id="KW-0614">Plasmid</keyword>
<accession>A0AA95GBP9</accession>
<evidence type="ECO:0000256" key="4">
    <source>
        <dbReference type="ARBA" id="ARBA00023136"/>
    </source>
</evidence>
<dbReference type="InterPro" id="IPR032710">
    <property type="entry name" value="NTF2-like_dom_sf"/>
</dbReference>
<evidence type="ECO:0000256" key="5">
    <source>
        <dbReference type="SAM" id="Phobius"/>
    </source>
</evidence>
<dbReference type="InterPro" id="IPR026264">
    <property type="entry name" value="VirB8/PtlE"/>
</dbReference>
<evidence type="ECO:0000256" key="3">
    <source>
        <dbReference type="ARBA" id="ARBA00022989"/>
    </source>
</evidence>
<dbReference type="AlphaFoldDB" id="A0AA95GBP9"/>
<dbReference type="Proteomes" id="UP001177597">
    <property type="component" value="Plasmid paIh5"/>
</dbReference>
<name>A0AA95GBP9_9GAMM</name>
<dbReference type="GO" id="GO:0030255">
    <property type="term" value="P:protein secretion by the type IV secretion system"/>
    <property type="evidence" value="ECO:0007669"/>
    <property type="project" value="InterPro"/>
</dbReference>
<dbReference type="Gene3D" id="3.10.450.230">
    <property type="entry name" value="VirB8 protein"/>
    <property type="match status" value="1"/>
</dbReference>